<dbReference type="InterPro" id="IPR052196">
    <property type="entry name" value="Bact_Kbp"/>
</dbReference>
<sequence>MDIFLEDPTGLQLHFPVNPPEINIKRDKSYETLTLALQGEFDIPGGEKIKEISFSSFFPIQHEPGYCRTAEVPNPQHAMNQLNTWMVSRQPLRLIITNTDVNVLVMIASHNSSFRGGEPGDVYFDLTFRTWREYKVRSVSEIGGGTTAVEPRPDIKPVPKTYTVKPGDTLWGIAKLNLGSGSRWREIYDANAGVVGPDSDRIYPGQELVMPE</sequence>
<gene>
    <name evidence="2" type="ORF">IDH45_00850</name>
</gene>
<dbReference type="Proteomes" id="UP000639396">
    <property type="component" value="Unassembled WGS sequence"/>
</dbReference>
<proteinExistence type="predicted"/>
<accession>A0A927C3A7</accession>
<dbReference type="SMART" id="SM00257">
    <property type="entry name" value="LysM"/>
    <property type="match status" value="1"/>
</dbReference>
<dbReference type="PANTHER" id="PTHR34700:SF4">
    <property type="entry name" value="PHAGE-LIKE ELEMENT PBSX PROTEIN XKDP"/>
    <property type="match status" value="1"/>
</dbReference>
<reference evidence="2" key="1">
    <citation type="submission" date="2020-09" db="EMBL/GenBank/DDBJ databases">
        <title>A novel bacterium of genus Paenibacillus, isolated from South China Sea.</title>
        <authorList>
            <person name="Huang H."/>
            <person name="Mo K."/>
            <person name="Hu Y."/>
        </authorList>
    </citation>
    <scope>NUCLEOTIDE SEQUENCE</scope>
    <source>
        <strain evidence="2">IB182363</strain>
    </source>
</reference>
<dbReference type="SUPFAM" id="SSF54106">
    <property type="entry name" value="LysM domain"/>
    <property type="match status" value="1"/>
</dbReference>
<dbReference type="PANTHER" id="PTHR34700">
    <property type="entry name" value="POTASSIUM BINDING PROTEIN KBP"/>
    <property type="match status" value="1"/>
</dbReference>
<evidence type="ECO:0000259" key="1">
    <source>
        <dbReference type="PROSITE" id="PS51782"/>
    </source>
</evidence>
<protein>
    <submittedName>
        <fullName evidence="2">LysM peptidoglycan-binding domain-containing protein</fullName>
    </submittedName>
</protein>
<comment type="caution">
    <text evidence="2">The sequence shown here is derived from an EMBL/GenBank/DDBJ whole genome shotgun (WGS) entry which is preliminary data.</text>
</comment>
<dbReference type="EMBL" id="JACXJA010000001">
    <property type="protein sequence ID" value="MBD2860534.1"/>
    <property type="molecule type" value="Genomic_DNA"/>
</dbReference>
<dbReference type="Pfam" id="PF01476">
    <property type="entry name" value="LysM"/>
    <property type="match status" value="1"/>
</dbReference>
<name>A0A927C3A7_9BACL</name>
<organism evidence="2 3">
    <name type="scientific">Paenibacillus oceani</name>
    <dbReference type="NCBI Taxonomy" id="2772510"/>
    <lineage>
        <taxon>Bacteria</taxon>
        <taxon>Bacillati</taxon>
        <taxon>Bacillota</taxon>
        <taxon>Bacilli</taxon>
        <taxon>Bacillales</taxon>
        <taxon>Paenibacillaceae</taxon>
        <taxon>Paenibacillus</taxon>
    </lineage>
</organism>
<evidence type="ECO:0000313" key="3">
    <source>
        <dbReference type="Proteomes" id="UP000639396"/>
    </source>
</evidence>
<evidence type="ECO:0000313" key="2">
    <source>
        <dbReference type="EMBL" id="MBD2860534.1"/>
    </source>
</evidence>
<dbReference type="RefSeq" id="WP_190923991.1">
    <property type="nucleotide sequence ID" value="NZ_JACXJA010000001.1"/>
</dbReference>
<dbReference type="InterPro" id="IPR036779">
    <property type="entry name" value="LysM_dom_sf"/>
</dbReference>
<dbReference type="InterPro" id="IPR018392">
    <property type="entry name" value="LysM"/>
</dbReference>
<dbReference type="PROSITE" id="PS51782">
    <property type="entry name" value="LYSM"/>
    <property type="match status" value="1"/>
</dbReference>
<feature type="domain" description="LysM" evidence="1">
    <location>
        <begin position="160"/>
        <end position="210"/>
    </location>
</feature>
<keyword evidence="3" id="KW-1185">Reference proteome</keyword>
<dbReference type="CDD" id="cd00118">
    <property type="entry name" value="LysM"/>
    <property type="match status" value="1"/>
</dbReference>
<dbReference type="Gene3D" id="3.10.350.10">
    <property type="entry name" value="LysM domain"/>
    <property type="match status" value="1"/>
</dbReference>
<dbReference type="AlphaFoldDB" id="A0A927C3A7"/>